<keyword evidence="2" id="KW-0813">Transport</keyword>
<dbReference type="Gene3D" id="3.40.50.300">
    <property type="entry name" value="P-loop containing nucleotide triphosphate hydrolases"/>
    <property type="match status" value="1"/>
</dbReference>
<dbReference type="RefSeq" id="WP_154543487.1">
    <property type="nucleotide sequence ID" value="NZ_VULO01000003.1"/>
</dbReference>
<evidence type="ECO:0000256" key="5">
    <source>
        <dbReference type="ARBA" id="ARBA00023251"/>
    </source>
</evidence>
<evidence type="ECO:0000313" key="7">
    <source>
        <dbReference type="EMBL" id="MSS83749.1"/>
    </source>
</evidence>
<evidence type="ECO:0000256" key="3">
    <source>
        <dbReference type="ARBA" id="ARBA00022741"/>
    </source>
</evidence>
<keyword evidence="3" id="KW-0547">Nucleotide-binding</keyword>
<dbReference type="Proteomes" id="UP000470875">
    <property type="component" value="Unassembled WGS sequence"/>
</dbReference>
<organism evidence="7 8">
    <name type="scientific">Scrofimicrobium canadense</name>
    <dbReference type="NCBI Taxonomy" id="2652290"/>
    <lineage>
        <taxon>Bacteria</taxon>
        <taxon>Bacillati</taxon>
        <taxon>Actinomycetota</taxon>
        <taxon>Actinomycetes</taxon>
        <taxon>Actinomycetales</taxon>
        <taxon>Actinomycetaceae</taxon>
        <taxon>Scrofimicrobium</taxon>
    </lineage>
</organism>
<dbReference type="AlphaFoldDB" id="A0A6N7VPS3"/>
<evidence type="ECO:0000259" key="6">
    <source>
        <dbReference type="PROSITE" id="PS50893"/>
    </source>
</evidence>
<dbReference type="InterPro" id="IPR027417">
    <property type="entry name" value="P-loop_NTPase"/>
</dbReference>
<evidence type="ECO:0000256" key="2">
    <source>
        <dbReference type="ARBA" id="ARBA00022448"/>
    </source>
</evidence>
<dbReference type="InterPro" id="IPR050763">
    <property type="entry name" value="ABC_transporter_ATP-binding"/>
</dbReference>
<comment type="caution">
    <text evidence="7">The sequence shown here is derived from an EMBL/GenBank/DDBJ whole genome shotgun (WGS) entry which is preliminary data.</text>
</comment>
<dbReference type="Pfam" id="PF00005">
    <property type="entry name" value="ABC_tran"/>
    <property type="match status" value="1"/>
</dbReference>
<accession>A0A6N7VPS3</accession>
<dbReference type="GO" id="GO:0016887">
    <property type="term" value="F:ATP hydrolysis activity"/>
    <property type="evidence" value="ECO:0007669"/>
    <property type="project" value="InterPro"/>
</dbReference>
<dbReference type="SMART" id="SM00382">
    <property type="entry name" value="AAA"/>
    <property type="match status" value="1"/>
</dbReference>
<protein>
    <submittedName>
        <fullName evidence="7">ABC transporter ATP-binding protein</fullName>
    </submittedName>
</protein>
<dbReference type="InterPro" id="IPR003439">
    <property type="entry name" value="ABC_transporter-like_ATP-bd"/>
</dbReference>
<comment type="subcellular location">
    <subcellularLocation>
        <location evidence="1">Cell membrane</location>
        <topology evidence="1">Peripheral membrane protein</topology>
    </subcellularLocation>
</comment>
<dbReference type="EMBL" id="VULO01000003">
    <property type="protein sequence ID" value="MSS83749.1"/>
    <property type="molecule type" value="Genomic_DNA"/>
</dbReference>
<dbReference type="GO" id="GO:0005524">
    <property type="term" value="F:ATP binding"/>
    <property type="evidence" value="ECO:0007669"/>
    <property type="project" value="UniProtKB-KW"/>
</dbReference>
<evidence type="ECO:0000313" key="8">
    <source>
        <dbReference type="Proteomes" id="UP000470875"/>
    </source>
</evidence>
<keyword evidence="4 7" id="KW-0067">ATP-binding</keyword>
<dbReference type="PANTHER" id="PTHR42711:SF19">
    <property type="entry name" value="DOXORUBICIN RESISTANCE ATP-BINDING PROTEIN DRRA"/>
    <property type="match status" value="1"/>
</dbReference>
<gene>
    <name evidence="7" type="ORF">FYJ24_03035</name>
</gene>
<dbReference type="GO" id="GO:0046677">
    <property type="term" value="P:response to antibiotic"/>
    <property type="evidence" value="ECO:0007669"/>
    <property type="project" value="UniProtKB-KW"/>
</dbReference>
<dbReference type="PROSITE" id="PS50893">
    <property type="entry name" value="ABC_TRANSPORTER_2"/>
    <property type="match status" value="1"/>
</dbReference>
<dbReference type="InterPro" id="IPR003593">
    <property type="entry name" value="AAA+_ATPase"/>
</dbReference>
<sequence>MTTPAMSLQHLVKVFGNTVAVGDLSLDIPQGSFFGMVGPNGAGKTTSLSMATGLLIPDRGTAYVDGIDVWKNPSDAKQILGVMPDGMRVFDRMSGPDYLTYVGMLRGLPKDVARKRTAELLEVLDLTDVGKKIIADYSAGMAKKTALGAALVHGPRVVVLDEPFESVDPVSAGNIRQILQAFVNNGGTVVLSSHVMDTVEKLCDHVAVINQGHVIAAGTTAEVAGDMTLDERFAELVGGRHLEGGLSWLGN</sequence>
<evidence type="ECO:0000256" key="1">
    <source>
        <dbReference type="ARBA" id="ARBA00004202"/>
    </source>
</evidence>
<reference evidence="7 8" key="1">
    <citation type="submission" date="2019-08" db="EMBL/GenBank/DDBJ databases">
        <title>In-depth cultivation of the pig gut microbiome towards novel bacterial diversity and tailored functional studies.</title>
        <authorList>
            <person name="Wylensek D."/>
            <person name="Hitch T.C.A."/>
            <person name="Clavel T."/>
        </authorList>
    </citation>
    <scope>NUCLEOTIDE SEQUENCE [LARGE SCALE GENOMIC DNA]</scope>
    <source>
        <strain evidence="7 8">WB03_NA08</strain>
    </source>
</reference>
<dbReference type="CDD" id="cd03230">
    <property type="entry name" value="ABC_DR_subfamily_A"/>
    <property type="match status" value="1"/>
</dbReference>
<keyword evidence="8" id="KW-1185">Reference proteome</keyword>
<name>A0A6N7VPS3_9ACTO</name>
<proteinExistence type="predicted"/>
<dbReference type="GO" id="GO:0005886">
    <property type="term" value="C:plasma membrane"/>
    <property type="evidence" value="ECO:0007669"/>
    <property type="project" value="UniProtKB-SubCell"/>
</dbReference>
<dbReference type="SUPFAM" id="SSF52540">
    <property type="entry name" value="P-loop containing nucleoside triphosphate hydrolases"/>
    <property type="match status" value="1"/>
</dbReference>
<evidence type="ECO:0000256" key="4">
    <source>
        <dbReference type="ARBA" id="ARBA00022840"/>
    </source>
</evidence>
<keyword evidence="5" id="KW-0046">Antibiotic resistance</keyword>
<feature type="domain" description="ABC transporter" evidence="6">
    <location>
        <begin position="6"/>
        <end position="236"/>
    </location>
</feature>
<dbReference type="PANTHER" id="PTHR42711">
    <property type="entry name" value="ABC TRANSPORTER ATP-BINDING PROTEIN"/>
    <property type="match status" value="1"/>
</dbReference>